<feature type="transmembrane region" description="Helical" evidence="1">
    <location>
        <begin position="71"/>
        <end position="90"/>
    </location>
</feature>
<dbReference type="Proteomes" id="UP001345219">
    <property type="component" value="Chromosome 11"/>
</dbReference>
<dbReference type="EMBL" id="JAXIOK010000008">
    <property type="protein sequence ID" value="KAK4763968.1"/>
    <property type="molecule type" value="Genomic_DNA"/>
</dbReference>
<evidence type="ECO:0000256" key="1">
    <source>
        <dbReference type="SAM" id="Phobius"/>
    </source>
</evidence>
<dbReference type="PANTHER" id="PTHR37224">
    <property type="entry name" value="OS02G0804400 PROTEIN"/>
    <property type="match status" value="1"/>
</dbReference>
<gene>
    <name evidence="2" type="ORF">SAY87_013406</name>
</gene>
<feature type="transmembrane region" description="Helical" evidence="1">
    <location>
        <begin position="29"/>
        <end position="51"/>
    </location>
</feature>
<feature type="transmembrane region" description="Helical" evidence="1">
    <location>
        <begin position="180"/>
        <end position="199"/>
    </location>
</feature>
<sequence>MRTFVNPLVRCYCCHSRARAASAGPFPPLLATLSLVSLHVRAVPPLLFLLLQPRIPVSTASSTNQSKQLHVMVAMASSLGVGVAYLHLACHPRQPSSNLSYPRWNAHANTLFSHPSRFSAQMGITRSIRVLASNPNRKDDATSFKEDLSYLLTLGVCSLAGAALIKYGSVIFPEVTRPNIWLALIIISTPVVISVFLLAKQSQEMD</sequence>
<name>A0AAN7QD82_9MYRT</name>
<keyword evidence="1" id="KW-0812">Transmembrane</keyword>
<protein>
    <submittedName>
        <fullName evidence="2">Uncharacterized protein</fullName>
    </submittedName>
</protein>
<evidence type="ECO:0000313" key="2">
    <source>
        <dbReference type="EMBL" id="KAK4763968.1"/>
    </source>
</evidence>
<keyword evidence="3" id="KW-1185">Reference proteome</keyword>
<keyword evidence="1" id="KW-0472">Membrane</keyword>
<keyword evidence="1" id="KW-1133">Transmembrane helix</keyword>
<evidence type="ECO:0000313" key="3">
    <source>
        <dbReference type="Proteomes" id="UP001345219"/>
    </source>
</evidence>
<dbReference type="AlphaFoldDB" id="A0AAN7QD82"/>
<proteinExistence type="predicted"/>
<organism evidence="2 3">
    <name type="scientific">Trapa incisa</name>
    <dbReference type="NCBI Taxonomy" id="236973"/>
    <lineage>
        <taxon>Eukaryota</taxon>
        <taxon>Viridiplantae</taxon>
        <taxon>Streptophyta</taxon>
        <taxon>Embryophyta</taxon>
        <taxon>Tracheophyta</taxon>
        <taxon>Spermatophyta</taxon>
        <taxon>Magnoliopsida</taxon>
        <taxon>eudicotyledons</taxon>
        <taxon>Gunneridae</taxon>
        <taxon>Pentapetalae</taxon>
        <taxon>rosids</taxon>
        <taxon>malvids</taxon>
        <taxon>Myrtales</taxon>
        <taxon>Lythraceae</taxon>
        <taxon>Trapa</taxon>
    </lineage>
</organism>
<accession>A0AAN7QD82</accession>
<feature type="transmembrane region" description="Helical" evidence="1">
    <location>
        <begin position="148"/>
        <end position="168"/>
    </location>
</feature>
<reference evidence="2 3" key="1">
    <citation type="journal article" date="2023" name="Hortic Res">
        <title>Pangenome of water caltrop reveals structural variations and asymmetric subgenome divergence after allopolyploidization.</title>
        <authorList>
            <person name="Zhang X."/>
            <person name="Chen Y."/>
            <person name="Wang L."/>
            <person name="Yuan Y."/>
            <person name="Fang M."/>
            <person name="Shi L."/>
            <person name="Lu R."/>
            <person name="Comes H.P."/>
            <person name="Ma Y."/>
            <person name="Chen Y."/>
            <person name="Huang G."/>
            <person name="Zhou Y."/>
            <person name="Zheng Z."/>
            <person name="Qiu Y."/>
        </authorList>
    </citation>
    <scope>NUCLEOTIDE SEQUENCE [LARGE SCALE GENOMIC DNA]</scope>
    <source>
        <tissue evidence="2">Roots</tissue>
    </source>
</reference>
<comment type="caution">
    <text evidence="2">The sequence shown here is derived from an EMBL/GenBank/DDBJ whole genome shotgun (WGS) entry which is preliminary data.</text>
</comment>